<dbReference type="EMBL" id="CP016534">
    <property type="protein sequence ID" value="ANU09925.1"/>
    <property type="molecule type" value="Genomic_DNA"/>
</dbReference>
<gene>
    <name evidence="3" type="ORF">A1A1_14649</name>
    <name evidence="2" type="ORF">BBH88_06235</name>
</gene>
<reference evidence="2" key="3">
    <citation type="submission" date="2016-10" db="EMBL/GenBank/DDBJ databases">
        <authorList>
            <person name="See-Too W.S."/>
        </authorList>
    </citation>
    <scope>NUCLEOTIDE SEQUENCE</scope>
    <source>
        <strain evidence="2">DSM 14505</strain>
    </source>
</reference>
<protein>
    <submittedName>
        <fullName evidence="3">Uncharacterized protein</fullName>
    </submittedName>
</protein>
<feature type="compositionally biased region" description="Basic and acidic residues" evidence="1">
    <location>
        <begin position="24"/>
        <end position="41"/>
    </location>
</feature>
<feature type="region of interest" description="Disordered" evidence="1">
    <location>
        <begin position="1"/>
        <end position="76"/>
    </location>
</feature>
<dbReference type="RefSeq" id="WP_006830887.1">
    <property type="nucleotide sequence ID" value="NZ_AJYB01000053.1"/>
</dbReference>
<evidence type="ECO:0000313" key="5">
    <source>
        <dbReference type="Proteomes" id="UP000092661"/>
    </source>
</evidence>
<dbReference type="eggNOG" id="ENOG5033P5S">
    <property type="taxonomic scope" value="Bacteria"/>
</dbReference>
<sequence>MSDKKPFNEEDRNISEGGPMDNPEQYKTDKKTITEMHKEEMTVDTIPMEDLKQEKKEEGNKRATKSNSSSEEKFPE</sequence>
<feature type="compositionally biased region" description="Basic and acidic residues" evidence="1">
    <location>
        <begin position="1"/>
        <end position="14"/>
    </location>
</feature>
<proteinExistence type="predicted"/>
<dbReference type="Proteomes" id="UP000004725">
    <property type="component" value="Unassembled WGS sequence"/>
</dbReference>
<evidence type="ECO:0000313" key="4">
    <source>
        <dbReference type="Proteomes" id="UP000004725"/>
    </source>
</evidence>
<dbReference type="Proteomes" id="UP000092661">
    <property type="component" value="Chromosome"/>
</dbReference>
<dbReference type="OrthoDB" id="2454814at2"/>
<dbReference type="KEGG" id="pana:BBH88_06235"/>
<dbReference type="EMBL" id="AJYB01000053">
    <property type="protein sequence ID" value="EIM05732.1"/>
    <property type="molecule type" value="Genomic_DNA"/>
</dbReference>
<reference evidence="5" key="2">
    <citation type="submission" date="2016-07" db="EMBL/GenBank/DDBJ databases">
        <authorList>
            <person name="See-Too W.S."/>
        </authorList>
    </citation>
    <scope>NUCLEOTIDE SEQUENCE [LARGE SCALE GENOMIC DNA]</scope>
    <source>
        <strain evidence="5">DSM 14505</strain>
    </source>
</reference>
<name>A0A1C7DEQ2_9BACL</name>
<feature type="compositionally biased region" description="Basic and acidic residues" evidence="1">
    <location>
        <begin position="49"/>
        <end position="61"/>
    </location>
</feature>
<accession>A0A1C7DEQ2</accession>
<reference evidence="3 4" key="1">
    <citation type="journal article" date="2012" name="J. Bacteriol.">
        <title>Genome Sequence of the Antarctic Psychrophile Bacterium Planococcus antarcticus DSM 14505.</title>
        <authorList>
            <person name="Margolles A."/>
            <person name="Gueimonde M."/>
            <person name="Sanchez B."/>
        </authorList>
    </citation>
    <scope>NUCLEOTIDE SEQUENCE [LARGE SCALE GENOMIC DNA]</scope>
    <source>
        <strain evidence="3 4">DSM 14505</strain>
    </source>
</reference>
<evidence type="ECO:0000256" key="1">
    <source>
        <dbReference type="SAM" id="MobiDB-lite"/>
    </source>
</evidence>
<evidence type="ECO:0000313" key="2">
    <source>
        <dbReference type="EMBL" id="ANU09925.1"/>
    </source>
</evidence>
<dbReference type="AlphaFoldDB" id="A0A1C7DEQ2"/>
<keyword evidence="5" id="KW-1185">Reference proteome</keyword>
<evidence type="ECO:0000313" key="3">
    <source>
        <dbReference type="EMBL" id="EIM05732.1"/>
    </source>
</evidence>
<organism evidence="3 4">
    <name type="scientific">Planococcus antarcticus DSM 14505</name>
    <dbReference type="NCBI Taxonomy" id="1185653"/>
    <lineage>
        <taxon>Bacteria</taxon>
        <taxon>Bacillati</taxon>
        <taxon>Bacillota</taxon>
        <taxon>Bacilli</taxon>
        <taxon>Bacillales</taxon>
        <taxon>Caryophanaceae</taxon>
        <taxon>Planococcus</taxon>
    </lineage>
</organism>